<organism evidence="1 2">
    <name type="scientific">Cylindrotheca closterium</name>
    <dbReference type="NCBI Taxonomy" id="2856"/>
    <lineage>
        <taxon>Eukaryota</taxon>
        <taxon>Sar</taxon>
        <taxon>Stramenopiles</taxon>
        <taxon>Ochrophyta</taxon>
        <taxon>Bacillariophyta</taxon>
        <taxon>Bacillariophyceae</taxon>
        <taxon>Bacillariophycidae</taxon>
        <taxon>Bacillariales</taxon>
        <taxon>Bacillariaceae</taxon>
        <taxon>Cylindrotheca</taxon>
    </lineage>
</organism>
<name>A0AAD2JIG2_9STRA</name>
<accession>A0AAD2JIG2</accession>
<comment type="caution">
    <text evidence="1">The sequence shown here is derived from an EMBL/GenBank/DDBJ whole genome shotgun (WGS) entry which is preliminary data.</text>
</comment>
<sequence>SPAEEFDRGINLDANLYPTLSNNWQWDSPHGKRLTSEEEHPQYPSLAEPFVRDLESVDPGPEGKYGTLDKENSQYHRLVEPFVTDLASVDLEPDPVVDLKTKHGHGTLDLSSVDLEPNPLAKYPCLVESVATDLASVDLEPNPLAYQACLASLATLPCKTSLCTAKLEAAGSNN</sequence>
<feature type="non-terminal residue" evidence="1">
    <location>
        <position position="1"/>
    </location>
</feature>
<dbReference type="EMBL" id="CAKOGP040001840">
    <property type="protein sequence ID" value="CAJ1953796.1"/>
    <property type="molecule type" value="Genomic_DNA"/>
</dbReference>
<evidence type="ECO:0000313" key="2">
    <source>
        <dbReference type="Proteomes" id="UP001295423"/>
    </source>
</evidence>
<proteinExistence type="predicted"/>
<dbReference type="Proteomes" id="UP001295423">
    <property type="component" value="Unassembled WGS sequence"/>
</dbReference>
<dbReference type="AlphaFoldDB" id="A0AAD2JIG2"/>
<keyword evidence="2" id="KW-1185">Reference proteome</keyword>
<reference evidence="1" key="1">
    <citation type="submission" date="2023-08" db="EMBL/GenBank/DDBJ databases">
        <authorList>
            <person name="Audoor S."/>
            <person name="Bilcke G."/>
        </authorList>
    </citation>
    <scope>NUCLEOTIDE SEQUENCE</scope>
</reference>
<gene>
    <name evidence="1" type="ORF">CYCCA115_LOCUS14397</name>
</gene>
<evidence type="ECO:0000313" key="1">
    <source>
        <dbReference type="EMBL" id="CAJ1953796.1"/>
    </source>
</evidence>
<protein>
    <submittedName>
        <fullName evidence="1">Uncharacterized protein</fullName>
    </submittedName>
</protein>